<feature type="compositionally biased region" description="Polar residues" evidence="8">
    <location>
        <begin position="17"/>
        <end position="28"/>
    </location>
</feature>
<sequence length="561" mass="62202">MTSWSSVHTPTGLKFENSPTESLLSTPSEMYPSLFGADAVTPSTLNPVDMMTPRSYDDDDEHDMSALADMTPAPETPGADGQSSEKKPVKKRKSWGQVLPEPKTNLPPRKRAKTEDEKEQRRVERVLRNRRAAQSSRERKRQEVEGLERRNKELEDLLRQATTTNHVLMEELRKVGRTPGVMARAPTSFDALRPSPTFSHELFSSHDGNSMPDNQTGSLEQLLTTIPANTTVNPASLSPTLAPVPEDEHEDEDEHERDEQTDAATLADVTSTPKTDASPDATQHPAEMLWLDLQCRSAEAPPSAWLETSQKQLHPALALLLPLHILLTTTTTMVSVCQRPLTQIAMSLKGSFSLPPTRAILRTIIWLVTTPSNSRRTLTSTSSSRTTMSPPETSSTRSTNPTTARSQTRRSSTLRLKSLRKILTCSPNLARPLMDATMEALRLASTDEYAVDRVSEDGASAKATFDGKAQREQPRGGRADWLDGAKLPSKETLLTLAWVLKVHERKSQLQVDGPSKLGRPSVPQTTTPTLAESKRALRVLSKRKVEERDMPDVGLKRRRIE</sequence>
<feature type="compositionally biased region" description="Polar residues" evidence="8">
    <location>
        <begin position="230"/>
        <end position="239"/>
    </location>
</feature>
<feature type="region of interest" description="Disordered" evidence="8">
    <location>
        <begin position="461"/>
        <end position="483"/>
    </location>
</feature>
<organism evidence="10 11">
    <name type="scientific">Lasiosphaeris hirsuta</name>
    <dbReference type="NCBI Taxonomy" id="260670"/>
    <lineage>
        <taxon>Eukaryota</taxon>
        <taxon>Fungi</taxon>
        <taxon>Dikarya</taxon>
        <taxon>Ascomycota</taxon>
        <taxon>Pezizomycotina</taxon>
        <taxon>Sordariomycetes</taxon>
        <taxon>Sordariomycetidae</taxon>
        <taxon>Sordariales</taxon>
        <taxon>Lasiosphaeriaceae</taxon>
        <taxon>Lasiosphaeris</taxon>
    </lineage>
</organism>
<proteinExistence type="inferred from homology"/>
<dbReference type="PANTHER" id="PTHR46714:SF6">
    <property type="entry name" value="TRANSCRIPTIONAL ACTIVATOR HAC1"/>
    <property type="match status" value="1"/>
</dbReference>
<keyword evidence="5" id="KW-0804">Transcription</keyword>
<keyword evidence="7" id="KW-0539">Nucleus</keyword>
<evidence type="ECO:0000313" key="10">
    <source>
        <dbReference type="EMBL" id="KAK0726030.1"/>
    </source>
</evidence>
<protein>
    <recommendedName>
        <fullName evidence="9">BZIP domain-containing protein</fullName>
    </recommendedName>
</protein>
<dbReference type="SMART" id="SM00338">
    <property type="entry name" value="BRLZ"/>
    <property type="match status" value="1"/>
</dbReference>
<comment type="similarity">
    <text evidence="2">Belongs to the bZIP family.</text>
</comment>
<feature type="compositionally biased region" description="Basic and acidic residues" evidence="8">
    <location>
        <begin position="543"/>
        <end position="561"/>
    </location>
</feature>
<evidence type="ECO:0000313" key="11">
    <source>
        <dbReference type="Proteomes" id="UP001172102"/>
    </source>
</evidence>
<dbReference type="AlphaFoldDB" id="A0AA40B1V7"/>
<dbReference type="GO" id="GO:0003677">
    <property type="term" value="F:DNA binding"/>
    <property type="evidence" value="ECO:0007669"/>
    <property type="project" value="UniProtKB-KW"/>
</dbReference>
<dbReference type="GO" id="GO:0005634">
    <property type="term" value="C:nucleus"/>
    <property type="evidence" value="ECO:0007669"/>
    <property type="project" value="UniProtKB-SubCell"/>
</dbReference>
<gene>
    <name evidence="10" type="ORF">B0H67DRAFT_480197</name>
</gene>
<evidence type="ECO:0000256" key="7">
    <source>
        <dbReference type="ARBA" id="ARBA00023242"/>
    </source>
</evidence>
<dbReference type="SUPFAM" id="SSF57959">
    <property type="entry name" value="Leucine zipper domain"/>
    <property type="match status" value="1"/>
</dbReference>
<evidence type="ECO:0000256" key="6">
    <source>
        <dbReference type="ARBA" id="ARBA00023230"/>
    </source>
</evidence>
<dbReference type="InterPro" id="IPR044280">
    <property type="entry name" value="Hac1/HY5"/>
</dbReference>
<evidence type="ECO:0000256" key="8">
    <source>
        <dbReference type="SAM" id="MobiDB-lite"/>
    </source>
</evidence>
<dbReference type="GO" id="GO:0045944">
    <property type="term" value="P:positive regulation of transcription by RNA polymerase II"/>
    <property type="evidence" value="ECO:0007669"/>
    <property type="project" value="InterPro"/>
</dbReference>
<dbReference type="Proteomes" id="UP001172102">
    <property type="component" value="Unassembled WGS sequence"/>
</dbReference>
<keyword evidence="4" id="KW-0238">DNA-binding</keyword>
<evidence type="ECO:0000256" key="4">
    <source>
        <dbReference type="ARBA" id="ARBA00023125"/>
    </source>
</evidence>
<dbReference type="Gene3D" id="1.20.5.170">
    <property type="match status" value="1"/>
</dbReference>
<reference evidence="10" key="1">
    <citation type="submission" date="2023-06" db="EMBL/GenBank/DDBJ databases">
        <title>Genome-scale phylogeny and comparative genomics of the fungal order Sordariales.</title>
        <authorList>
            <consortium name="Lawrence Berkeley National Laboratory"/>
            <person name="Hensen N."/>
            <person name="Bonometti L."/>
            <person name="Westerberg I."/>
            <person name="Brannstrom I.O."/>
            <person name="Guillou S."/>
            <person name="Cros-Aarteil S."/>
            <person name="Calhoun S."/>
            <person name="Haridas S."/>
            <person name="Kuo A."/>
            <person name="Mondo S."/>
            <person name="Pangilinan J."/>
            <person name="Riley R."/>
            <person name="Labutti K."/>
            <person name="Andreopoulos B."/>
            <person name="Lipzen A."/>
            <person name="Chen C."/>
            <person name="Yanf M."/>
            <person name="Daum C."/>
            <person name="Ng V."/>
            <person name="Clum A."/>
            <person name="Steindorff A."/>
            <person name="Ohm R."/>
            <person name="Martin F."/>
            <person name="Silar P."/>
            <person name="Natvig D."/>
            <person name="Lalanne C."/>
            <person name="Gautier V."/>
            <person name="Ament-Velasquez S.L."/>
            <person name="Kruys A."/>
            <person name="Hutchinson M.I."/>
            <person name="Powell A.J."/>
            <person name="Barry K."/>
            <person name="Miller A.N."/>
            <person name="Grigoriev I.V."/>
            <person name="Debuchy R."/>
            <person name="Gladieux P."/>
            <person name="Thoren M.H."/>
            <person name="Johannesson H."/>
        </authorList>
    </citation>
    <scope>NUCLEOTIDE SEQUENCE</scope>
    <source>
        <strain evidence="10">SMH4607-1</strain>
    </source>
</reference>
<name>A0AA40B1V7_9PEZI</name>
<feature type="region of interest" description="Disordered" evidence="8">
    <location>
        <begin position="374"/>
        <end position="412"/>
    </location>
</feature>
<dbReference type="GO" id="GO:0006986">
    <property type="term" value="P:response to unfolded protein"/>
    <property type="evidence" value="ECO:0007669"/>
    <property type="project" value="UniProtKB-KW"/>
</dbReference>
<dbReference type="InterPro" id="IPR046347">
    <property type="entry name" value="bZIP_sf"/>
</dbReference>
<evidence type="ECO:0000256" key="3">
    <source>
        <dbReference type="ARBA" id="ARBA00023015"/>
    </source>
</evidence>
<feature type="compositionally biased region" description="Basic and acidic residues" evidence="8">
    <location>
        <begin position="113"/>
        <end position="127"/>
    </location>
</feature>
<keyword evidence="3" id="KW-0805">Transcription regulation</keyword>
<comment type="caution">
    <text evidence="10">The sequence shown here is derived from an EMBL/GenBank/DDBJ whole genome shotgun (WGS) entry which is preliminary data.</text>
</comment>
<feature type="region of interest" description="Disordered" evidence="8">
    <location>
        <begin position="1"/>
        <end position="147"/>
    </location>
</feature>
<feature type="region of interest" description="Disordered" evidence="8">
    <location>
        <begin position="230"/>
        <end position="281"/>
    </location>
</feature>
<evidence type="ECO:0000256" key="5">
    <source>
        <dbReference type="ARBA" id="ARBA00023163"/>
    </source>
</evidence>
<accession>A0AA40B1V7</accession>
<dbReference type="EMBL" id="JAUKUA010000002">
    <property type="protein sequence ID" value="KAK0726030.1"/>
    <property type="molecule type" value="Genomic_DNA"/>
</dbReference>
<feature type="compositionally biased region" description="Basic and acidic residues" evidence="8">
    <location>
        <begin position="136"/>
        <end position="147"/>
    </location>
</feature>
<evidence type="ECO:0000259" key="9">
    <source>
        <dbReference type="PROSITE" id="PS50217"/>
    </source>
</evidence>
<dbReference type="PANTHER" id="PTHR46714">
    <property type="entry name" value="TRANSCRIPTIONAL ACTIVATOR HAC1"/>
    <property type="match status" value="1"/>
</dbReference>
<feature type="compositionally biased region" description="Basic and acidic residues" evidence="8">
    <location>
        <begin position="468"/>
        <end position="483"/>
    </location>
</feature>
<dbReference type="InterPro" id="IPR004827">
    <property type="entry name" value="bZIP"/>
</dbReference>
<keyword evidence="6" id="KW-0834">Unfolded protein response</keyword>
<feature type="domain" description="BZIP" evidence="9">
    <location>
        <begin position="119"/>
        <end position="175"/>
    </location>
</feature>
<keyword evidence="11" id="KW-1185">Reference proteome</keyword>
<dbReference type="GO" id="GO:0000981">
    <property type="term" value="F:DNA-binding transcription factor activity, RNA polymerase II-specific"/>
    <property type="evidence" value="ECO:0007669"/>
    <property type="project" value="InterPro"/>
</dbReference>
<evidence type="ECO:0000256" key="2">
    <source>
        <dbReference type="ARBA" id="ARBA00007163"/>
    </source>
</evidence>
<feature type="region of interest" description="Disordered" evidence="8">
    <location>
        <begin position="509"/>
        <end position="536"/>
    </location>
</feature>
<feature type="region of interest" description="Disordered" evidence="8">
    <location>
        <begin position="542"/>
        <end position="561"/>
    </location>
</feature>
<feature type="compositionally biased region" description="Acidic residues" evidence="8">
    <location>
        <begin position="245"/>
        <end position="261"/>
    </location>
</feature>
<dbReference type="PROSITE" id="PS50217">
    <property type="entry name" value="BZIP"/>
    <property type="match status" value="1"/>
</dbReference>
<evidence type="ECO:0000256" key="1">
    <source>
        <dbReference type="ARBA" id="ARBA00004123"/>
    </source>
</evidence>
<comment type="subcellular location">
    <subcellularLocation>
        <location evidence="1">Nucleus</location>
    </subcellularLocation>
</comment>